<dbReference type="AlphaFoldDB" id="A0A8B8FNH9"/>
<dbReference type="OrthoDB" id="6618732at2759"/>
<evidence type="ECO:0000313" key="3">
    <source>
        <dbReference type="RefSeq" id="XP_025412232.1"/>
    </source>
</evidence>
<accession>A0A8B8FNH9</accession>
<name>A0A8B8FNH9_9HEMI</name>
<protein>
    <submittedName>
        <fullName evidence="2">Uncharacterized protein LOC112684780</fullName>
    </submittedName>
    <submittedName>
        <fullName evidence="3">Uncharacterized protein LOC112684783</fullName>
    </submittedName>
</protein>
<dbReference type="RefSeq" id="XP_025412232.1">
    <property type="nucleotide sequence ID" value="XM_025556447.1"/>
</dbReference>
<dbReference type="RefSeq" id="XP_025412228.1">
    <property type="nucleotide sequence ID" value="XM_025556443.1"/>
</dbReference>
<reference evidence="2 3" key="1">
    <citation type="submission" date="2025-04" db="UniProtKB">
        <authorList>
            <consortium name="RefSeq"/>
        </authorList>
    </citation>
    <scope>IDENTIFICATION</scope>
    <source>
        <tissue evidence="2 3">Whole body</tissue>
    </source>
</reference>
<evidence type="ECO:0000313" key="1">
    <source>
        <dbReference type="Proteomes" id="UP000694846"/>
    </source>
</evidence>
<gene>
    <name evidence="3" type="primary">LOC112684783</name>
    <name evidence="2" type="synonym">LOC112684780</name>
</gene>
<dbReference type="GeneID" id="112684783"/>
<organism evidence="1 3">
    <name type="scientific">Sipha flava</name>
    <name type="common">yellow sugarcane aphid</name>
    <dbReference type="NCBI Taxonomy" id="143950"/>
    <lineage>
        <taxon>Eukaryota</taxon>
        <taxon>Metazoa</taxon>
        <taxon>Ecdysozoa</taxon>
        <taxon>Arthropoda</taxon>
        <taxon>Hexapoda</taxon>
        <taxon>Insecta</taxon>
        <taxon>Pterygota</taxon>
        <taxon>Neoptera</taxon>
        <taxon>Paraneoptera</taxon>
        <taxon>Hemiptera</taxon>
        <taxon>Sternorrhyncha</taxon>
        <taxon>Aphidomorpha</taxon>
        <taxon>Aphidoidea</taxon>
        <taxon>Aphididae</taxon>
        <taxon>Sipha</taxon>
    </lineage>
</organism>
<dbReference type="Proteomes" id="UP000694846">
    <property type="component" value="Unplaced"/>
</dbReference>
<keyword evidence="1" id="KW-1185">Reference proteome</keyword>
<sequence length="307" mass="36386">MAYCNIYHLTYKMLIDAGLPISGSTYSNYDIASTLVPSAEVSDESHGPQLQFLRFREASQKIEDFVSKVDLLQNIIEDEDIKTAYTLWNTIQDEMFDFMNKMILLTSQVDDRFIELGIQLQHISNVNSLEMKKLYLDIFNETVNAVSFSTTSYIEVFNFLQKFSFEFQKENEQIKKNDELMYESNVDLRKYTRKQIAEIYKLYIEAITTFYNSKSSHMNWLKTDIISWFDLNLSKSMFDYMGYNLFTYIITITKHINDMYKYDKTNLPKLTLEFQEYVSKSMNYIIDFMNIPLKNFVSDINDKLKKK</sequence>
<proteinExistence type="predicted"/>
<evidence type="ECO:0000313" key="2">
    <source>
        <dbReference type="RefSeq" id="XP_025412228.1"/>
    </source>
</evidence>